<comment type="subunit">
    <text evidence="9">Part of the 30S ribosomal subunit. Contacts proteins S3 and S10.</text>
</comment>
<dbReference type="InterPro" id="IPR043140">
    <property type="entry name" value="Ribosomal_uS14_sf"/>
</dbReference>
<evidence type="ECO:0000256" key="1">
    <source>
        <dbReference type="ARBA" id="ARBA00003686"/>
    </source>
</evidence>
<keyword evidence="7" id="KW-0687">Ribonucleoprotein</keyword>
<keyword evidence="2" id="KW-0479">Metal-binding</keyword>
<dbReference type="Gene3D" id="4.10.830.10">
    <property type="entry name" value="30s Ribosomal Protein S14, Chain N"/>
    <property type="match status" value="1"/>
</dbReference>
<evidence type="ECO:0000256" key="9">
    <source>
        <dbReference type="ARBA" id="ARBA00047110"/>
    </source>
</evidence>
<evidence type="ECO:0000256" key="4">
    <source>
        <dbReference type="ARBA" id="ARBA00022833"/>
    </source>
</evidence>
<evidence type="ECO:0000256" key="2">
    <source>
        <dbReference type="ARBA" id="ARBA00022723"/>
    </source>
</evidence>
<dbReference type="KEGG" id="min:Minf_0696"/>
<dbReference type="PANTHER" id="PTHR19836">
    <property type="entry name" value="30S RIBOSOMAL PROTEIN S14"/>
    <property type="match status" value="1"/>
</dbReference>
<evidence type="ECO:0000256" key="7">
    <source>
        <dbReference type="ARBA" id="ARBA00023274"/>
    </source>
</evidence>
<dbReference type="InterPro" id="IPR023053">
    <property type="entry name" value="Ribosomal_uS14_bact"/>
</dbReference>
<organism evidence="10 11">
    <name type="scientific">Methylacidiphilum infernorum (isolate V4)</name>
    <name type="common">Methylokorus infernorum (strain V4)</name>
    <dbReference type="NCBI Taxonomy" id="481448"/>
    <lineage>
        <taxon>Bacteria</taxon>
        <taxon>Pseudomonadati</taxon>
        <taxon>Verrucomicrobiota</taxon>
        <taxon>Methylacidiphilae</taxon>
        <taxon>Methylacidiphilales</taxon>
        <taxon>Methylacidiphilaceae</taxon>
        <taxon>Methylacidiphilum (ex Ratnadevi et al. 2023)</taxon>
    </lineage>
</organism>
<dbReference type="SUPFAM" id="SSF57716">
    <property type="entry name" value="Glucocorticoid receptor-like (DNA-binding domain)"/>
    <property type="match status" value="1"/>
</dbReference>
<keyword evidence="3" id="KW-0699">rRNA-binding</keyword>
<dbReference type="PROSITE" id="PS00527">
    <property type="entry name" value="RIBOSOMAL_S14"/>
    <property type="match status" value="1"/>
</dbReference>
<dbReference type="GO" id="GO:0006412">
    <property type="term" value="P:translation"/>
    <property type="evidence" value="ECO:0007669"/>
    <property type="project" value="InterPro"/>
</dbReference>
<evidence type="ECO:0000256" key="5">
    <source>
        <dbReference type="ARBA" id="ARBA00022884"/>
    </source>
</evidence>
<sequence length="74" mass="8854">MFYRLRTERGGSNMATKAWIAKQKRKPKFSTRKYNRCRISGRRRAYIRKFGLSRIQFRELASWGEIPGVIKASW</sequence>
<dbReference type="HOGENOM" id="CLU_139869_3_0_0"/>
<dbReference type="PANTHER" id="PTHR19836:SF19">
    <property type="entry name" value="SMALL RIBOSOMAL SUBUNIT PROTEIN US14M"/>
    <property type="match status" value="1"/>
</dbReference>
<proteinExistence type="predicted"/>
<accession>B3E0J7</accession>
<dbReference type="AlphaFoldDB" id="B3E0J7"/>
<evidence type="ECO:0000313" key="10">
    <source>
        <dbReference type="EMBL" id="ACD82751.1"/>
    </source>
</evidence>
<keyword evidence="4" id="KW-0862">Zinc</keyword>
<dbReference type="GO" id="GO:0005737">
    <property type="term" value="C:cytoplasm"/>
    <property type="evidence" value="ECO:0007669"/>
    <property type="project" value="UniProtKB-ARBA"/>
</dbReference>
<dbReference type="GO" id="GO:0003735">
    <property type="term" value="F:structural constituent of ribosome"/>
    <property type="evidence" value="ECO:0007669"/>
    <property type="project" value="InterPro"/>
</dbReference>
<dbReference type="NCBIfam" id="NF005974">
    <property type="entry name" value="PRK08061.1"/>
    <property type="match status" value="1"/>
</dbReference>
<dbReference type="EMBL" id="CP000975">
    <property type="protein sequence ID" value="ACD82751.1"/>
    <property type="molecule type" value="Genomic_DNA"/>
</dbReference>
<evidence type="ECO:0000256" key="6">
    <source>
        <dbReference type="ARBA" id="ARBA00022980"/>
    </source>
</evidence>
<name>B3E0J7_METI4</name>
<dbReference type="InterPro" id="IPR001209">
    <property type="entry name" value="Ribosomal_uS14"/>
</dbReference>
<protein>
    <recommendedName>
        <fullName evidence="8">Small ribosomal subunit protein uS14</fullName>
    </recommendedName>
</protein>
<dbReference type="GO" id="GO:0015935">
    <property type="term" value="C:small ribosomal subunit"/>
    <property type="evidence" value="ECO:0007669"/>
    <property type="project" value="TreeGrafter"/>
</dbReference>
<dbReference type="Pfam" id="PF00253">
    <property type="entry name" value="Ribosomal_S14"/>
    <property type="match status" value="1"/>
</dbReference>
<reference evidence="10 11" key="1">
    <citation type="journal article" date="2008" name="Biol. Direct">
        <title>Complete genome sequence of the extremely acidophilic methanotroph isolate V4, Methylacidiphilum infernorum, a representative of the bacterial phylum Verrucomicrobia.</title>
        <authorList>
            <person name="Hou S."/>
            <person name="Makarova K.S."/>
            <person name="Saw J.H."/>
            <person name="Senin P."/>
            <person name="Ly B.V."/>
            <person name="Zhou Z."/>
            <person name="Ren Y."/>
            <person name="Wang J."/>
            <person name="Galperin M.Y."/>
            <person name="Omelchenko M.V."/>
            <person name="Wolf Y.I."/>
            <person name="Yutin N."/>
            <person name="Koonin E.V."/>
            <person name="Stott M.B."/>
            <person name="Mountain B.W."/>
            <person name="Crowe M.A."/>
            <person name="Smirnova A.V."/>
            <person name="Dunfield P.F."/>
            <person name="Feng L."/>
            <person name="Wang L."/>
            <person name="Alam M."/>
        </authorList>
    </citation>
    <scope>NUCLEOTIDE SEQUENCE [LARGE SCALE GENOMIC DNA]</scope>
    <source>
        <strain evidence="11">Isolate V4</strain>
    </source>
</reference>
<dbReference type="InterPro" id="IPR018271">
    <property type="entry name" value="Ribosomal_uS14_CS"/>
</dbReference>
<gene>
    <name evidence="10" type="primary">rpsN</name>
    <name evidence="10" type="ordered locus">Minf_0696</name>
</gene>
<dbReference type="GO" id="GO:0046872">
    <property type="term" value="F:metal ion binding"/>
    <property type="evidence" value="ECO:0007669"/>
    <property type="project" value="UniProtKB-KW"/>
</dbReference>
<evidence type="ECO:0000256" key="8">
    <source>
        <dbReference type="ARBA" id="ARBA00035167"/>
    </source>
</evidence>
<keyword evidence="6 10" id="KW-0689">Ribosomal protein</keyword>
<keyword evidence="5" id="KW-0694">RNA-binding</keyword>
<evidence type="ECO:0000313" key="11">
    <source>
        <dbReference type="Proteomes" id="UP000009149"/>
    </source>
</evidence>
<dbReference type="GO" id="GO:0019843">
    <property type="term" value="F:rRNA binding"/>
    <property type="evidence" value="ECO:0007669"/>
    <property type="project" value="UniProtKB-KW"/>
</dbReference>
<dbReference type="STRING" id="481448.Minf_0696"/>
<dbReference type="Proteomes" id="UP000009149">
    <property type="component" value="Chromosome"/>
</dbReference>
<comment type="function">
    <text evidence="1">Binds 16S rRNA, required for the assembly of 30S particles and may also be responsible for determining the conformation of the 16S rRNA at the A site.</text>
</comment>
<dbReference type="eggNOG" id="COG0199">
    <property type="taxonomic scope" value="Bacteria"/>
</dbReference>
<evidence type="ECO:0000256" key="3">
    <source>
        <dbReference type="ARBA" id="ARBA00022730"/>
    </source>
</evidence>